<organism evidence="3 4">
    <name type="scientific">Flavobacterium columnare</name>
    <dbReference type="NCBI Taxonomy" id="996"/>
    <lineage>
        <taxon>Bacteria</taxon>
        <taxon>Pseudomonadati</taxon>
        <taxon>Bacteroidota</taxon>
        <taxon>Flavobacteriia</taxon>
        <taxon>Flavobacteriales</taxon>
        <taxon>Flavobacteriaceae</taxon>
        <taxon>Flavobacterium</taxon>
    </lineage>
</organism>
<proteinExistence type="predicted"/>
<dbReference type="RefSeq" id="WP_105196376.1">
    <property type="nucleotide sequence ID" value="NZ_OLKH01000101.1"/>
</dbReference>
<protein>
    <submittedName>
        <fullName evidence="3">Uncharacterized protein</fullName>
    </submittedName>
</protein>
<accession>A0A2N9PBR2</accession>
<dbReference type="SUPFAM" id="SSF56925">
    <property type="entry name" value="OMPA-like"/>
    <property type="match status" value="1"/>
</dbReference>
<evidence type="ECO:0000313" key="4">
    <source>
        <dbReference type="Proteomes" id="UP000238180"/>
    </source>
</evidence>
<dbReference type="Gene3D" id="2.40.160.20">
    <property type="match status" value="1"/>
</dbReference>
<keyword evidence="5" id="KW-1185">Reference proteome</keyword>
<evidence type="ECO:0000256" key="1">
    <source>
        <dbReference type="SAM" id="SignalP"/>
    </source>
</evidence>
<evidence type="ECO:0000313" key="3">
    <source>
        <dbReference type="EMBL" id="SPE77771.1"/>
    </source>
</evidence>
<reference evidence="3" key="1">
    <citation type="submission" date="2018-02" db="EMBL/GenBank/DDBJ databases">
        <authorList>
            <person name="Cohen D.B."/>
            <person name="Kent A.D."/>
        </authorList>
    </citation>
    <scope>NUCLEOTIDE SEQUENCE [LARGE SCALE GENOMIC DNA]</scope>
    <source>
        <strain evidence="3">CIP109753</strain>
    </source>
</reference>
<dbReference type="EMBL" id="OLKH01000101">
    <property type="protein sequence ID" value="SPE77771.1"/>
    <property type="molecule type" value="Genomic_DNA"/>
</dbReference>
<sequence>MKNFLIASALLLTSGLFAQKGSFYVGGQMGYSSTKAKVEGNTTFDGSTWNFSPEVGTFLTNNVQLGVGFTTQGSTKEYGNTEVKENQYGGTIYSRYFFGEGSKSFRPFVGVNLGLLPGNSTNTTKTILGNTEIKNNTFELNTNLNAGFAYALSPKVTVVGSLGVLGFSSHTSKNKDTNSKEEKNSFNFDINSLGNRFNVGLYYTL</sequence>
<dbReference type="Proteomes" id="UP000288951">
    <property type="component" value="Unassembled WGS sequence"/>
</dbReference>
<feature type="chain" id="PRO_5033317038" evidence="1">
    <location>
        <begin position="19"/>
        <end position="205"/>
    </location>
</feature>
<dbReference type="EMBL" id="RQSM01000003">
    <property type="protein sequence ID" value="RVU90315.1"/>
    <property type="molecule type" value="Genomic_DNA"/>
</dbReference>
<reference evidence="2" key="2">
    <citation type="submission" date="2018-12" db="EMBL/GenBank/DDBJ databases">
        <title>Draft genome sequence of Flaovobacterium columnare ARS1 isolated from channel catfish in Alabama.</title>
        <authorList>
            <person name="Cai W."/>
            <person name="Arias C."/>
        </authorList>
    </citation>
    <scope>NUCLEOTIDE SEQUENCE [LARGE SCALE GENOMIC DNA]</scope>
    <source>
        <strain evidence="2">ARS1</strain>
    </source>
</reference>
<dbReference type="OrthoDB" id="9807574at2"/>
<evidence type="ECO:0000313" key="2">
    <source>
        <dbReference type="EMBL" id="RVU90315.1"/>
    </source>
</evidence>
<gene>
    <name evidence="2" type="ORF">EH230_05025</name>
    <name evidence="3" type="ORF">FLACOL_01779</name>
</gene>
<feature type="signal peptide" evidence="1">
    <location>
        <begin position="1"/>
        <end position="18"/>
    </location>
</feature>
<dbReference type="InterPro" id="IPR011250">
    <property type="entry name" value="OMP/PagP_B-barrel"/>
</dbReference>
<evidence type="ECO:0000313" key="5">
    <source>
        <dbReference type="Proteomes" id="UP000288951"/>
    </source>
</evidence>
<dbReference type="AlphaFoldDB" id="A0A2N9PBR2"/>
<dbReference type="Proteomes" id="UP000238180">
    <property type="component" value="Unassembled WGS sequence"/>
</dbReference>
<keyword evidence="1" id="KW-0732">Signal</keyword>
<name>A0A2N9PBR2_9FLAO</name>